<dbReference type="Pfam" id="PF00565">
    <property type="entry name" value="SNase"/>
    <property type="match status" value="1"/>
</dbReference>
<reference evidence="10" key="1">
    <citation type="submission" date="2022-07" db="EMBL/GenBank/DDBJ databases">
        <title>Genome Sequence of Physisporinus lineatus.</title>
        <authorList>
            <person name="Buettner E."/>
        </authorList>
    </citation>
    <scope>NUCLEOTIDE SEQUENCE</scope>
    <source>
        <strain evidence="10">VT162</strain>
    </source>
</reference>
<keyword evidence="11" id="KW-1185">Reference proteome</keyword>
<dbReference type="GO" id="GO:0005739">
    <property type="term" value="C:mitochondrion"/>
    <property type="evidence" value="ECO:0007669"/>
    <property type="project" value="UniProtKB-SubCell"/>
</dbReference>
<keyword evidence="6" id="KW-0378">Hydrolase</keyword>
<dbReference type="SUPFAM" id="SSF50199">
    <property type="entry name" value="Staphylococcal nuclease"/>
    <property type="match status" value="1"/>
</dbReference>
<dbReference type="Proteomes" id="UP001212997">
    <property type="component" value="Unassembled WGS sequence"/>
</dbReference>
<evidence type="ECO:0000256" key="5">
    <source>
        <dbReference type="ARBA" id="ARBA00022759"/>
    </source>
</evidence>
<dbReference type="AlphaFoldDB" id="A0AAD5V2A3"/>
<sequence length="261" mass="30027">MNIWPFNRQQKRSPPDRKDLEKHLPLILFASGSLTAIILSRGYRRFFKRIPNGEWITPDIIQRKKWIKGAVTRRVPITEKGDYPCGLSMLHISLENRSLAELKDKTIHIRLAGIDAPENAHFGGEAQPHAKESHQWLRNEIEGKIVYCQLLRKDQYARIVSAVHHKPFFLPSLRKGKSIQEEMLRAGCAMVYEQAGAEYGDAGKYAFLSLQDEAQKARRGMWKRGTKIETPAEYKRKRGTPPPVVEPEPEPKSSLRKLLHF</sequence>
<accession>A0AAD5V2A3</accession>
<comment type="caution">
    <text evidence="10">The sequence shown here is derived from an EMBL/GenBank/DDBJ whole genome shotgun (WGS) entry which is preliminary data.</text>
</comment>
<dbReference type="GO" id="GO:0016787">
    <property type="term" value="F:hydrolase activity"/>
    <property type="evidence" value="ECO:0007669"/>
    <property type="project" value="UniProtKB-KW"/>
</dbReference>
<dbReference type="GO" id="GO:0016020">
    <property type="term" value="C:membrane"/>
    <property type="evidence" value="ECO:0007669"/>
    <property type="project" value="UniProtKB-SubCell"/>
</dbReference>
<evidence type="ECO:0000313" key="11">
    <source>
        <dbReference type="Proteomes" id="UP001212997"/>
    </source>
</evidence>
<dbReference type="InterPro" id="IPR016071">
    <property type="entry name" value="Staphylococal_nuclease_OB-fold"/>
</dbReference>
<evidence type="ECO:0000256" key="3">
    <source>
        <dbReference type="ARBA" id="ARBA00005435"/>
    </source>
</evidence>
<feature type="domain" description="TNase-like" evidence="9">
    <location>
        <begin position="41"/>
        <end position="224"/>
    </location>
</feature>
<evidence type="ECO:0000313" key="10">
    <source>
        <dbReference type="EMBL" id="KAJ3482873.1"/>
    </source>
</evidence>
<evidence type="ECO:0000259" key="9">
    <source>
        <dbReference type="PROSITE" id="PS50830"/>
    </source>
</evidence>
<proteinExistence type="inferred from homology"/>
<keyword evidence="7" id="KW-0106">Calcium</keyword>
<organism evidence="10 11">
    <name type="scientific">Meripilus lineatus</name>
    <dbReference type="NCBI Taxonomy" id="2056292"/>
    <lineage>
        <taxon>Eukaryota</taxon>
        <taxon>Fungi</taxon>
        <taxon>Dikarya</taxon>
        <taxon>Basidiomycota</taxon>
        <taxon>Agaricomycotina</taxon>
        <taxon>Agaricomycetes</taxon>
        <taxon>Polyporales</taxon>
        <taxon>Meripilaceae</taxon>
        <taxon>Meripilus</taxon>
    </lineage>
</organism>
<dbReference type="InterPro" id="IPR035437">
    <property type="entry name" value="SNase_OB-fold_sf"/>
</dbReference>
<evidence type="ECO:0000256" key="2">
    <source>
        <dbReference type="ARBA" id="ARBA00004173"/>
    </source>
</evidence>
<dbReference type="PANTHER" id="PTHR12302:SF3">
    <property type="entry name" value="SERINE_THREONINE-PROTEIN KINASE 31"/>
    <property type="match status" value="1"/>
</dbReference>
<name>A0AAD5V2A3_9APHY</name>
<comment type="similarity">
    <text evidence="3">Belongs to the LCL3 family.</text>
</comment>
<evidence type="ECO:0000256" key="4">
    <source>
        <dbReference type="ARBA" id="ARBA00022722"/>
    </source>
</evidence>
<dbReference type="GO" id="GO:0004519">
    <property type="term" value="F:endonuclease activity"/>
    <property type="evidence" value="ECO:0007669"/>
    <property type="project" value="UniProtKB-KW"/>
</dbReference>
<evidence type="ECO:0000256" key="6">
    <source>
        <dbReference type="ARBA" id="ARBA00022801"/>
    </source>
</evidence>
<evidence type="ECO:0000256" key="8">
    <source>
        <dbReference type="SAM" id="MobiDB-lite"/>
    </source>
</evidence>
<dbReference type="SMART" id="SM00318">
    <property type="entry name" value="SNc"/>
    <property type="match status" value="1"/>
</dbReference>
<feature type="region of interest" description="Disordered" evidence="8">
    <location>
        <begin position="223"/>
        <end position="261"/>
    </location>
</feature>
<protein>
    <recommendedName>
        <fullName evidence="9">TNase-like domain-containing protein</fullName>
    </recommendedName>
</protein>
<dbReference type="EMBL" id="JANAWD010000252">
    <property type="protein sequence ID" value="KAJ3482873.1"/>
    <property type="molecule type" value="Genomic_DNA"/>
</dbReference>
<keyword evidence="4" id="KW-0540">Nuclease</keyword>
<gene>
    <name evidence="10" type="ORF">NLI96_g6680</name>
</gene>
<dbReference type="PANTHER" id="PTHR12302">
    <property type="entry name" value="EBNA2 BINDING PROTEIN P100"/>
    <property type="match status" value="1"/>
</dbReference>
<keyword evidence="5" id="KW-0255">Endonuclease</keyword>
<comment type="subcellular location">
    <subcellularLocation>
        <location evidence="1">Membrane</location>
        <topology evidence="1">Single-pass membrane protein</topology>
    </subcellularLocation>
    <subcellularLocation>
        <location evidence="2">Mitochondrion</location>
    </subcellularLocation>
</comment>
<dbReference type="PROSITE" id="PS50830">
    <property type="entry name" value="TNASE_3"/>
    <property type="match status" value="1"/>
</dbReference>
<evidence type="ECO:0000256" key="1">
    <source>
        <dbReference type="ARBA" id="ARBA00004167"/>
    </source>
</evidence>
<dbReference type="Gene3D" id="2.40.50.90">
    <property type="match status" value="1"/>
</dbReference>
<evidence type="ECO:0000256" key="7">
    <source>
        <dbReference type="ARBA" id="ARBA00022837"/>
    </source>
</evidence>